<feature type="transmembrane region" description="Helical" evidence="1">
    <location>
        <begin position="12"/>
        <end position="31"/>
    </location>
</feature>
<dbReference type="PANTHER" id="PTHR43019:SF23">
    <property type="entry name" value="PROTEASE DO-LIKE 5, CHLOROPLASTIC"/>
    <property type="match status" value="1"/>
</dbReference>
<dbReference type="SUPFAM" id="SSF50494">
    <property type="entry name" value="Trypsin-like serine proteases"/>
    <property type="match status" value="1"/>
</dbReference>
<protein>
    <submittedName>
        <fullName evidence="2">Putative trypsin-like peptidase domain containing protein</fullName>
    </submittedName>
</protein>
<keyword evidence="1" id="KW-0812">Transmembrane</keyword>
<keyword evidence="1" id="KW-0472">Membrane</keyword>
<dbReference type="InterPro" id="IPR001940">
    <property type="entry name" value="Peptidase_S1C"/>
</dbReference>
<proteinExistence type="predicted"/>
<dbReference type="AlphaFoldDB" id="A0A6M3J7S0"/>
<keyword evidence="1" id="KW-1133">Transmembrane helix</keyword>
<sequence length="280" mass="31011">MDKSNPEKTSLTLCISLFAVMLSAVIGMYFFDLLNFSSESSSKYRPPNTILESSSEYRLPNAIVQTIGSVVHVINNTMEWQGSGVAVTEDMIMTARHVVEGGLEFTITLNDGQEVLAVKAISSKKYDLGFIKLEEPILTPANFGSIIDCRLGQAVYVIGSPYGKLNFNSVTLGIISGLDRNCDDYFNQYGDDYGWSVTFTTDSAGHPGNSGCPVFTMDGIVRGILVGGDSNVLVYCVPVNLVIEDMDLIRQMFLQDEYEFEEYKEKDIPVYNHSFESRTN</sequence>
<gene>
    <name evidence="3" type="ORF">MM415A00216_0010</name>
    <name evidence="2" type="ORF">MM415B00427_0041</name>
</gene>
<dbReference type="EMBL" id="MT141533">
    <property type="protein sequence ID" value="QJA65187.1"/>
    <property type="molecule type" value="Genomic_DNA"/>
</dbReference>
<dbReference type="GO" id="GO:0006508">
    <property type="term" value="P:proteolysis"/>
    <property type="evidence" value="ECO:0007669"/>
    <property type="project" value="InterPro"/>
</dbReference>
<evidence type="ECO:0000256" key="1">
    <source>
        <dbReference type="SAM" id="Phobius"/>
    </source>
</evidence>
<evidence type="ECO:0000313" key="2">
    <source>
        <dbReference type="EMBL" id="QJA65187.1"/>
    </source>
</evidence>
<reference evidence="2" key="1">
    <citation type="submission" date="2020-03" db="EMBL/GenBank/DDBJ databases">
        <title>The deep terrestrial virosphere.</title>
        <authorList>
            <person name="Holmfeldt K."/>
            <person name="Nilsson E."/>
            <person name="Simone D."/>
            <person name="Lopez-Fernandez M."/>
            <person name="Wu X."/>
            <person name="de Brujin I."/>
            <person name="Lundin D."/>
            <person name="Andersson A."/>
            <person name="Bertilsson S."/>
            <person name="Dopson M."/>
        </authorList>
    </citation>
    <scope>NUCLEOTIDE SEQUENCE</scope>
    <source>
        <strain evidence="3">MM415A00216</strain>
        <strain evidence="2">MM415B00427</strain>
    </source>
</reference>
<dbReference type="GO" id="GO:0004252">
    <property type="term" value="F:serine-type endopeptidase activity"/>
    <property type="evidence" value="ECO:0007669"/>
    <property type="project" value="InterPro"/>
</dbReference>
<dbReference type="Pfam" id="PF13365">
    <property type="entry name" value="Trypsin_2"/>
    <property type="match status" value="1"/>
</dbReference>
<dbReference type="Gene3D" id="2.40.10.120">
    <property type="match status" value="1"/>
</dbReference>
<dbReference type="PANTHER" id="PTHR43019">
    <property type="entry name" value="SERINE ENDOPROTEASE DEGS"/>
    <property type="match status" value="1"/>
</dbReference>
<name>A0A6M3J7S0_9ZZZZ</name>
<organism evidence="2">
    <name type="scientific">viral metagenome</name>
    <dbReference type="NCBI Taxonomy" id="1070528"/>
    <lineage>
        <taxon>unclassified sequences</taxon>
        <taxon>metagenomes</taxon>
        <taxon>organismal metagenomes</taxon>
    </lineage>
</organism>
<dbReference type="InterPro" id="IPR009003">
    <property type="entry name" value="Peptidase_S1_PA"/>
</dbReference>
<dbReference type="EMBL" id="MT142525">
    <property type="protein sequence ID" value="QJA84166.1"/>
    <property type="molecule type" value="Genomic_DNA"/>
</dbReference>
<evidence type="ECO:0000313" key="3">
    <source>
        <dbReference type="EMBL" id="QJA84166.1"/>
    </source>
</evidence>
<accession>A0A6M3J7S0</accession>
<dbReference type="PRINTS" id="PR00834">
    <property type="entry name" value="PROTEASES2C"/>
</dbReference>